<keyword evidence="6 9" id="KW-0812">Transmembrane</keyword>
<dbReference type="InterPro" id="IPR001992">
    <property type="entry name" value="T2SS_GspF/T4SS_PilC_CS"/>
</dbReference>
<evidence type="ECO:0000256" key="9">
    <source>
        <dbReference type="RuleBase" id="RU003923"/>
    </source>
</evidence>
<evidence type="ECO:0000256" key="6">
    <source>
        <dbReference type="ARBA" id="ARBA00022692"/>
    </source>
</evidence>
<feature type="domain" description="Type II secretion system protein GspF" evidence="11">
    <location>
        <begin position="219"/>
        <end position="342"/>
    </location>
</feature>
<dbReference type="GO" id="GO:0005886">
    <property type="term" value="C:plasma membrane"/>
    <property type="evidence" value="ECO:0007669"/>
    <property type="project" value="UniProtKB-SubCell"/>
</dbReference>
<dbReference type="InterPro" id="IPR018076">
    <property type="entry name" value="T2SS_GspF_dom"/>
</dbReference>
<keyword evidence="3 9" id="KW-0813">Transport</keyword>
<gene>
    <name evidence="12" type="ORF">COS61_00970</name>
</gene>
<feature type="domain" description="Type II secretion system protein GspF" evidence="11">
    <location>
        <begin position="16"/>
        <end position="139"/>
    </location>
</feature>
<evidence type="ECO:0000256" key="2">
    <source>
        <dbReference type="ARBA" id="ARBA00005745"/>
    </source>
</evidence>
<dbReference type="PANTHER" id="PTHR30012">
    <property type="entry name" value="GENERAL SECRETION PATHWAY PROTEIN"/>
    <property type="match status" value="1"/>
</dbReference>
<dbReference type="InterPro" id="IPR042094">
    <property type="entry name" value="T2SS_GspF_sf"/>
</dbReference>
<feature type="transmembrane region" description="Helical" evidence="10">
    <location>
        <begin position="112"/>
        <end position="138"/>
    </location>
</feature>
<comment type="subcellular location">
    <subcellularLocation>
        <location evidence="1">Cell inner membrane</location>
        <topology evidence="1">Multi-pass membrane protein</topology>
    </subcellularLocation>
    <subcellularLocation>
        <location evidence="9">Cell membrane</location>
        <topology evidence="9">Multi-pass membrane protein</topology>
    </subcellularLocation>
</comment>
<keyword evidence="7 10" id="KW-1133">Transmembrane helix</keyword>
<dbReference type="EMBL" id="PEVJ01000023">
    <property type="protein sequence ID" value="PIU98519.1"/>
    <property type="molecule type" value="Genomic_DNA"/>
</dbReference>
<keyword evidence="8 10" id="KW-0472">Membrane</keyword>
<comment type="caution">
    <text evidence="12">The sequence shown here is derived from an EMBL/GenBank/DDBJ whole genome shotgun (WGS) entry which is preliminary data.</text>
</comment>
<name>A0A2M7B660_9BACT</name>
<evidence type="ECO:0000313" key="12">
    <source>
        <dbReference type="EMBL" id="PIU98519.1"/>
    </source>
</evidence>
<dbReference type="Pfam" id="PF00482">
    <property type="entry name" value="T2SSF"/>
    <property type="match status" value="2"/>
</dbReference>
<proteinExistence type="inferred from homology"/>
<keyword evidence="5" id="KW-0997">Cell inner membrane</keyword>
<protein>
    <recommendedName>
        <fullName evidence="11">Type II secretion system protein GspF domain-containing protein</fullName>
    </recommendedName>
</protein>
<accession>A0A2M7B660</accession>
<dbReference type="Gene3D" id="1.20.81.30">
    <property type="entry name" value="Type II secretion system (T2SS), domain F"/>
    <property type="match status" value="2"/>
</dbReference>
<evidence type="ECO:0000256" key="3">
    <source>
        <dbReference type="ARBA" id="ARBA00022448"/>
    </source>
</evidence>
<evidence type="ECO:0000313" key="13">
    <source>
        <dbReference type="Proteomes" id="UP000228949"/>
    </source>
</evidence>
<keyword evidence="4" id="KW-1003">Cell membrane</keyword>
<dbReference type="FunFam" id="1.20.81.30:FF:000001">
    <property type="entry name" value="Type II secretion system protein F"/>
    <property type="match status" value="1"/>
</dbReference>
<dbReference type="PRINTS" id="PR00812">
    <property type="entry name" value="BCTERIALGSPF"/>
</dbReference>
<evidence type="ECO:0000256" key="8">
    <source>
        <dbReference type="ARBA" id="ARBA00023136"/>
    </source>
</evidence>
<sequence>MNKFFLRVPLQEKILFAKHLAIMIKAGMSILDGLEMLKKQARSKSMLKILDQLVSDVSNGQFLSTSLEQFRNVFGDFTINVIRVGETSGILYENLNYLSEELSKKQALRRKVIGSLIYPIVIIVATFGIAGFLTVYIFPKILPVFKSLNVKLPFATELLIAISGFLIQYGTFVLLGIIAFIVFMWLILKIKTVRFLLARLIISLPLVGKISRNYNVASFCRTLGLLLKSDIKVVEAVSITADTINNLIYKKELKHISANITKGEEISKNLKEKPNLFPLMLSQMIAIGENTGNLDETLLYLSDFYEKEIEELTKNLSTVLEPALMVLMGIIVGFIAVSIITPIYEVTQGLKK</sequence>
<feature type="transmembrane region" description="Helical" evidence="10">
    <location>
        <begin position="323"/>
        <end position="344"/>
    </location>
</feature>
<dbReference type="InterPro" id="IPR003004">
    <property type="entry name" value="GspF/PilC"/>
</dbReference>
<feature type="transmembrane region" description="Helical" evidence="10">
    <location>
        <begin position="158"/>
        <end position="188"/>
    </location>
</feature>
<dbReference type="GO" id="GO:0009306">
    <property type="term" value="P:protein secretion"/>
    <property type="evidence" value="ECO:0007669"/>
    <property type="project" value="InterPro"/>
</dbReference>
<dbReference type="AlphaFoldDB" id="A0A2M7B660"/>
<dbReference type="Proteomes" id="UP000228949">
    <property type="component" value="Unassembled WGS sequence"/>
</dbReference>
<evidence type="ECO:0000256" key="7">
    <source>
        <dbReference type="ARBA" id="ARBA00022989"/>
    </source>
</evidence>
<comment type="similarity">
    <text evidence="2 9">Belongs to the GSP F family.</text>
</comment>
<evidence type="ECO:0000256" key="10">
    <source>
        <dbReference type="SAM" id="Phobius"/>
    </source>
</evidence>
<evidence type="ECO:0000259" key="11">
    <source>
        <dbReference type="Pfam" id="PF00482"/>
    </source>
</evidence>
<reference evidence="13" key="1">
    <citation type="submission" date="2017-09" db="EMBL/GenBank/DDBJ databases">
        <title>Depth-based differentiation of microbial function through sediment-hosted aquifers and enrichment of novel symbionts in the deep terrestrial subsurface.</title>
        <authorList>
            <person name="Probst A.J."/>
            <person name="Ladd B."/>
            <person name="Jarett J.K."/>
            <person name="Geller-Mcgrath D.E."/>
            <person name="Sieber C.M.K."/>
            <person name="Emerson J.B."/>
            <person name="Anantharaman K."/>
            <person name="Thomas B.C."/>
            <person name="Malmstrom R."/>
            <person name="Stieglmeier M."/>
            <person name="Klingl A."/>
            <person name="Woyke T."/>
            <person name="Ryan C.M."/>
            <person name="Banfield J.F."/>
        </authorList>
    </citation>
    <scope>NUCLEOTIDE SEQUENCE [LARGE SCALE GENOMIC DNA]</scope>
</reference>
<evidence type="ECO:0000256" key="4">
    <source>
        <dbReference type="ARBA" id="ARBA00022475"/>
    </source>
</evidence>
<evidence type="ECO:0000256" key="5">
    <source>
        <dbReference type="ARBA" id="ARBA00022519"/>
    </source>
</evidence>
<organism evidence="12 13">
    <name type="scientific">Candidatus Wolfebacteria bacterium CG03_land_8_20_14_0_80_40_12</name>
    <dbReference type="NCBI Taxonomy" id="1975069"/>
    <lineage>
        <taxon>Bacteria</taxon>
        <taxon>Candidatus Wolfeibacteriota</taxon>
    </lineage>
</organism>
<dbReference type="PROSITE" id="PS00874">
    <property type="entry name" value="T2SP_F"/>
    <property type="match status" value="1"/>
</dbReference>
<evidence type="ECO:0000256" key="1">
    <source>
        <dbReference type="ARBA" id="ARBA00004429"/>
    </source>
</evidence>
<dbReference type="PANTHER" id="PTHR30012:SF0">
    <property type="entry name" value="TYPE II SECRETION SYSTEM PROTEIN F-RELATED"/>
    <property type="match status" value="1"/>
</dbReference>